<keyword evidence="4 7" id="KW-0324">Glycolysis</keyword>
<keyword evidence="3 7" id="KW-0312">Gluconeogenesis</keyword>
<dbReference type="GO" id="GO:0006094">
    <property type="term" value="P:gluconeogenesis"/>
    <property type="evidence" value="ECO:0007669"/>
    <property type="project" value="UniProtKB-UniRule"/>
</dbReference>
<comment type="similarity">
    <text evidence="2 7 8">Belongs to the GPI family.</text>
</comment>
<comment type="catalytic activity">
    <reaction evidence="6 7 8">
        <text>alpha-D-glucose 6-phosphate = beta-D-fructose 6-phosphate</text>
        <dbReference type="Rhea" id="RHEA:11816"/>
        <dbReference type="ChEBI" id="CHEBI:57634"/>
        <dbReference type="ChEBI" id="CHEBI:58225"/>
        <dbReference type="EC" id="5.3.1.9"/>
    </reaction>
</comment>
<dbReference type="GO" id="GO:0097367">
    <property type="term" value="F:carbohydrate derivative binding"/>
    <property type="evidence" value="ECO:0007669"/>
    <property type="project" value="InterPro"/>
</dbReference>
<dbReference type="NCBIfam" id="NF001211">
    <property type="entry name" value="PRK00179.1"/>
    <property type="match status" value="1"/>
</dbReference>
<organism evidence="9 10">
    <name type="scientific">Hydrogenophaga crocea</name>
    <dbReference type="NCBI Taxonomy" id="2716225"/>
    <lineage>
        <taxon>Bacteria</taxon>
        <taxon>Pseudomonadati</taxon>
        <taxon>Pseudomonadota</taxon>
        <taxon>Betaproteobacteria</taxon>
        <taxon>Burkholderiales</taxon>
        <taxon>Comamonadaceae</taxon>
        <taxon>Hydrogenophaga</taxon>
    </lineage>
</organism>
<evidence type="ECO:0000256" key="2">
    <source>
        <dbReference type="ARBA" id="ARBA00006604"/>
    </source>
</evidence>
<dbReference type="UniPathway" id="UPA00138"/>
<comment type="function">
    <text evidence="7">Catalyzes the reversible isomerization of glucose-6-phosphate to fructose-6-phosphate.</text>
</comment>
<dbReference type="EMBL" id="CP049989">
    <property type="protein sequence ID" value="QIM52504.1"/>
    <property type="molecule type" value="Genomic_DNA"/>
</dbReference>
<dbReference type="PROSITE" id="PS51463">
    <property type="entry name" value="P_GLUCOSE_ISOMERASE_3"/>
    <property type="match status" value="1"/>
</dbReference>
<dbReference type="UniPathway" id="UPA00109">
    <property type="reaction ID" value="UER00181"/>
</dbReference>
<dbReference type="CDD" id="cd05015">
    <property type="entry name" value="SIS_PGI_1"/>
    <property type="match status" value="1"/>
</dbReference>
<feature type="active site" evidence="7">
    <location>
        <position position="519"/>
    </location>
</feature>
<dbReference type="Gene3D" id="3.40.50.10490">
    <property type="entry name" value="Glucose-6-phosphate isomerase like protein, domain 1"/>
    <property type="match status" value="2"/>
</dbReference>
<evidence type="ECO:0000256" key="5">
    <source>
        <dbReference type="ARBA" id="ARBA00023235"/>
    </source>
</evidence>
<dbReference type="AlphaFoldDB" id="A0A6G8IH40"/>
<proteinExistence type="inferred from homology"/>
<dbReference type="GO" id="GO:0005829">
    <property type="term" value="C:cytosol"/>
    <property type="evidence" value="ECO:0007669"/>
    <property type="project" value="TreeGrafter"/>
</dbReference>
<dbReference type="GO" id="GO:0051156">
    <property type="term" value="P:glucose 6-phosphate metabolic process"/>
    <property type="evidence" value="ECO:0007669"/>
    <property type="project" value="TreeGrafter"/>
</dbReference>
<dbReference type="GO" id="GO:0006096">
    <property type="term" value="P:glycolytic process"/>
    <property type="evidence" value="ECO:0007669"/>
    <property type="project" value="UniProtKB-UniRule"/>
</dbReference>
<evidence type="ECO:0000256" key="6">
    <source>
        <dbReference type="ARBA" id="ARBA00029321"/>
    </source>
</evidence>
<dbReference type="PANTHER" id="PTHR11469">
    <property type="entry name" value="GLUCOSE-6-PHOSPHATE ISOMERASE"/>
    <property type="match status" value="1"/>
</dbReference>
<evidence type="ECO:0000313" key="10">
    <source>
        <dbReference type="Proteomes" id="UP000503162"/>
    </source>
</evidence>
<feature type="active site" evidence="7">
    <location>
        <position position="388"/>
    </location>
</feature>
<dbReference type="GO" id="GO:0004347">
    <property type="term" value="F:glucose-6-phosphate isomerase activity"/>
    <property type="evidence" value="ECO:0007669"/>
    <property type="project" value="UniProtKB-UniRule"/>
</dbReference>
<protein>
    <recommendedName>
        <fullName evidence="7">Glucose-6-phosphate isomerase</fullName>
        <shortName evidence="7">GPI</shortName>
        <ecNumber evidence="7">5.3.1.9</ecNumber>
    </recommendedName>
    <alternativeName>
        <fullName evidence="7">Phosphoglucose isomerase</fullName>
        <shortName evidence="7">PGI</shortName>
    </alternativeName>
    <alternativeName>
        <fullName evidence="7">Phosphohexose isomerase</fullName>
        <shortName evidence="7">PHI</shortName>
    </alternativeName>
</protein>
<dbReference type="EC" id="5.3.1.9" evidence="7"/>
<keyword evidence="7" id="KW-0963">Cytoplasm</keyword>
<evidence type="ECO:0000256" key="1">
    <source>
        <dbReference type="ARBA" id="ARBA00004926"/>
    </source>
</evidence>
<accession>A0A6G8IH40</accession>
<dbReference type="PANTHER" id="PTHR11469:SF1">
    <property type="entry name" value="GLUCOSE-6-PHOSPHATE ISOMERASE"/>
    <property type="match status" value="1"/>
</dbReference>
<evidence type="ECO:0000256" key="4">
    <source>
        <dbReference type="ARBA" id="ARBA00023152"/>
    </source>
</evidence>
<dbReference type="InterPro" id="IPR035476">
    <property type="entry name" value="SIS_PGI_1"/>
</dbReference>
<dbReference type="PRINTS" id="PR00662">
    <property type="entry name" value="G6PISOMERASE"/>
</dbReference>
<comment type="pathway">
    <text evidence="1 7 8">Carbohydrate degradation; glycolysis; D-glyceraldehyde 3-phosphate and glycerone phosphate from D-glucose: step 2/4.</text>
</comment>
<dbReference type="PROSITE" id="PS00765">
    <property type="entry name" value="P_GLUCOSE_ISOMERASE_1"/>
    <property type="match status" value="1"/>
</dbReference>
<dbReference type="InterPro" id="IPR035482">
    <property type="entry name" value="SIS_PGI_2"/>
</dbReference>
<feature type="active site" description="Proton donor" evidence="7">
    <location>
        <position position="357"/>
    </location>
</feature>
<dbReference type="Proteomes" id="UP000503162">
    <property type="component" value="Chromosome"/>
</dbReference>
<name>A0A6G8IH40_9BURK</name>
<sequence>MPQTPPTPWPLPVTLPAWQHLAALASEQQVPLRERLTEPDRAERLTWSAAGITLDASRQAIGSEIEQALLQLAAQSDLAGQREAMFRGDPINTTEQRPVLHVALRGDAAGGPWGLEVQALVQRELDRVCRFADEVREGIVRSASGEAFTDVVNIGIGGSDLGPRMAADALAHLAGPTPRVHYVSNPDAWALYSVLRGLDAKRTLLIVSSKTFTTQETLTNAASARQWLTDQGVPADAIARHLVAITASPAKAAELGYPAEHTFLFWDWVGGRYSLWSALGLPLALGIGGAAFKRLLAGGRAMDEHFRHAPLAQNLPVRLALHGIWNRNFLQRPTQLIVSYASRLVRFVPFVQQMDMESNGKRVHLDGSEATVDTGPIVWGGLGIDGQHAYFQLLHQGRHQVPVDFIGVQSEDTPLPQAATHHGVVNVNLRAQAQALALGRTRAETEAQLLKDGADAATAQALAPHREFPGNVPSHILWLDRLDPERLGALIALHEHKVFTQAAIWRINAFDQWGVELGKSMARALEREGRG</sequence>
<dbReference type="SUPFAM" id="SSF53697">
    <property type="entry name" value="SIS domain"/>
    <property type="match status" value="1"/>
</dbReference>
<dbReference type="KEGG" id="hcz:G9Q37_10280"/>
<evidence type="ECO:0000256" key="7">
    <source>
        <dbReference type="HAMAP-Rule" id="MF_00473"/>
    </source>
</evidence>
<comment type="subcellular location">
    <subcellularLocation>
        <location evidence="7">Cytoplasm</location>
    </subcellularLocation>
</comment>
<dbReference type="InterPro" id="IPR023096">
    <property type="entry name" value="G6P_Isomerase_C"/>
</dbReference>
<comment type="pathway">
    <text evidence="7">Carbohydrate biosynthesis; gluconeogenesis.</text>
</comment>
<dbReference type="CDD" id="cd05016">
    <property type="entry name" value="SIS_PGI_2"/>
    <property type="match status" value="1"/>
</dbReference>
<dbReference type="PROSITE" id="PS00174">
    <property type="entry name" value="P_GLUCOSE_ISOMERASE_2"/>
    <property type="match status" value="1"/>
</dbReference>
<keyword evidence="10" id="KW-1185">Reference proteome</keyword>
<dbReference type="Gene3D" id="1.10.1390.10">
    <property type="match status" value="1"/>
</dbReference>
<evidence type="ECO:0000256" key="8">
    <source>
        <dbReference type="RuleBase" id="RU000612"/>
    </source>
</evidence>
<gene>
    <name evidence="7 9" type="primary">pgi</name>
    <name evidence="9" type="ORF">G9Q37_10280</name>
</gene>
<dbReference type="InterPro" id="IPR046348">
    <property type="entry name" value="SIS_dom_sf"/>
</dbReference>
<dbReference type="InterPro" id="IPR018189">
    <property type="entry name" value="Phosphoglucose_isomerase_CS"/>
</dbReference>
<dbReference type="HAMAP" id="MF_00473">
    <property type="entry name" value="G6P_isomerase"/>
    <property type="match status" value="1"/>
</dbReference>
<dbReference type="Pfam" id="PF00342">
    <property type="entry name" value="PGI"/>
    <property type="match status" value="1"/>
</dbReference>
<dbReference type="GO" id="GO:0048029">
    <property type="term" value="F:monosaccharide binding"/>
    <property type="evidence" value="ECO:0007669"/>
    <property type="project" value="TreeGrafter"/>
</dbReference>
<dbReference type="RefSeq" id="WP_166227106.1">
    <property type="nucleotide sequence ID" value="NZ_CP049989.1"/>
</dbReference>
<dbReference type="InterPro" id="IPR001672">
    <property type="entry name" value="G6P_Isomerase"/>
</dbReference>
<keyword evidence="5 7" id="KW-0413">Isomerase</keyword>
<evidence type="ECO:0000256" key="3">
    <source>
        <dbReference type="ARBA" id="ARBA00022432"/>
    </source>
</evidence>
<reference evidence="9 10" key="1">
    <citation type="submission" date="2020-03" db="EMBL/GenBank/DDBJ databases">
        <title>Hydrogenophaga sp. nov. isolated from cyanobacterial mat.</title>
        <authorList>
            <person name="Thorat V."/>
            <person name="Kirdat K."/>
            <person name="Tiwarekar B."/>
            <person name="Costa E.D."/>
            <person name="Yadav A."/>
        </authorList>
    </citation>
    <scope>NUCLEOTIDE SEQUENCE [LARGE SCALE GENOMIC DNA]</scope>
    <source>
        <strain evidence="9 10">BA0156</strain>
    </source>
</reference>
<evidence type="ECO:0000313" key="9">
    <source>
        <dbReference type="EMBL" id="QIM52504.1"/>
    </source>
</evidence>